<dbReference type="Pfam" id="PF01805">
    <property type="entry name" value="Surp"/>
    <property type="match status" value="1"/>
</dbReference>
<feature type="compositionally biased region" description="Basic and acidic residues" evidence="3">
    <location>
        <begin position="457"/>
        <end position="468"/>
    </location>
</feature>
<feature type="compositionally biased region" description="Acidic residues" evidence="3">
    <location>
        <begin position="766"/>
        <end position="776"/>
    </location>
</feature>
<dbReference type="AlphaFoldDB" id="A0A5C3EEX5"/>
<dbReference type="SMART" id="SM00360">
    <property type="entry name" value="RRM"/>
    <property type="match status" value="1"/>
</dbReference>
<dbReference type="InterPro" id="IPR000061">
    <property type="entry name" value="Surp"/>
</dbReference>
<organism evidence="7 8">
    <name type="scientific">Ustilago trichophora</name>
    <dbReference type="NCBI Taxonomy" id="86804"/>
    <lineage>
        <taxon>Eukaryota</taxon>
        <taxon>Fungi</taxon>
        <taxon>Dikarya</taxon>
        <taxon>Basidiomycota</taxon>
        <taxon>Ustilaginomycotina</taxon>
        <taxon>Ustilaginomycetes</taxon>
        <taxon>Ustilaginales</taxon>
        <taxon>Ustilaginaceae</taxon>
        <taxon>Ustilago</taxon>
    </lineage>
</organism>
<dbReference type="OrthoDB" id="377209at2759"/>
<keyword evidence="1 2" id="KW-0694">RNA-binding</keyword>
<dbReference type="InterPro" id="IPR012677">
    <property type="entry name" value="Nucleotide-bd_a/b_plait_sf"/>
</dbReference>
<feature type="domain" description="CID" evidence="6">
    <location>
        <begin position="578"/>
        <end position="723"/>
    </location>
</feature>
<dbReference type="Gene3D" id="1.25.40.90">
    <property type="match status" value="1"/>
</dbReference>
<dbReference type="EMBL" id="OOIN01000021">
    <property type="protein sequence ID" value="SPO28237.1"/>
    <property type="molecule type" value="Genomic_DNA"/>
</dbReference>
<dbReference type="Gene3D" id="1.10.10.790">
    <property type="entry name" value="Surp module"/>
    <property type="match status" value="1"/>
</dbReference>
<dbReference type="GO" id="GO:0006396">
    <property type="term" value="P:RNA processing"/>
    <property type="evidence" value="ECO:0007669"/>
    <property type="project" value="InterPro"/>
</dbReference>
<feature type="compositionally biased region" description="Basic and acidic residues" evidence="3">
    <location>
        <begin position="125"/>
        <end position="139"/>
    </location>
</feature>
<dbReference type="SUPFAM" id="SSF109905">
    <property type="entry name" value="Surp module (SWAP domain)"/>
    <property type="match status" value="1"/>
</dbReference>
<feature type="region of interest" description="Disordered" evidence="3">
    <location>
        <begin position="543"/>
        <end position="574"/>
    </location>
</feature>
<feature type="region of interest" description="Disordered" evidence="3">
    <location>
        <begin position="418"/>
        <end position="468"/>
    </location>
</feature>
<dbReference type="PROSITE" id="PS51391">
    <property type="entry name" value="CID"/>
    <property type="match status" value="1"/>
</dbReference>
<feature type="domain" description="SURP motif" evidence="5">
    <location>
        <begin position="478"/>
        <end position="521"/>
    </location>
</feature>
<feature type="region of interest" description="Disordered" evidence="3">
    <location>
        <begin position="208"/>
        <end position="275"/>
    </location>
</feature>
<evidence type="ECO:0000259" key="4">
    <source>
        <dbReference type="PROSITE" id="PS50102"/>
    </source>
</evidence>
<dbReference type="InterPro" id="IPR035967">
    <property type="entry name" value="SWAP/Surp_sf"/>
</dbReference>
<evidence type="ECO:0000313" key="8">
    <source>
        <dbReference type="Proteomes" id="UP000324022"/>
    </source>
</evidence>
<gene>
    <name evidence="7" type="ORF">UTRI_04636_B</name>
</gene>
<dbReference type="Pfam" id="PF00076">
    <property type="entry name" value="RRM_1"/>
    <property type="match status" value="1"/>
</dbReference>
<protein>
    <recommendedName>
        <fullName evidence="9">U2-associated protein SR140</fullName>
    </recommendedName>
</protein>
<dbReference type="InterPro" id="IPR006569">
    <property type="entry name" value="CID_dom"/>
</dbReference>
<dbReference type="PANTHER" id="PTHR23140:SF0">
    <property type="entry name" value="U2 SNRNP-ASSOCIATED SURP MOTIF-CONTAINING PROTEIN"/>
    <property type="match status" value="1"/>
</dbReference>
<evidence type="ECO:0000256" key="1">
    <source>
        <dbReference type="ARBA" id="ARBA00022884"/>
    </source>
</evidence>
<sequence>MSTSGRGSYPHRPSRLSRVDLGADDADDDDLDYSGQAGPSNPSRHMASRPHYDPRSSRTHHIYHDLDSPSHHQPPPPLKLDRTQERYPHPPQPPIQQRTTSSPEPDKDVLAYIRAQAQHSSSSNEEQRLAEQLKLEKFQHGAGKVKSRVQKEREAEERKKKQAEEDAARAYDEFVAAMGGDGADEPGQSSSNFKKKELGFVAAGGKAYVGSRSEASPTAKPTPSKDVRRQGGESGGKAPLKRVSTAFGDDQDSPDEAASTATPTRKEPQRKRHAAMSSFLTELQTEQAERESRLSTLASTTNKSISTLLAHETLSKPGSRDLVSDPLTTNICIVSLPPHVDERGVGDFFRQWGDVATVKIMWPRGEQRERVGGLTGFVAFMTRSEAEYAFKEADGVMWGGTRVKLSWGKAMPLPSRAIYPMSREKRREERQTDEERTSKSGLPKLVIRHRRTGNNRSDSKEDLKTKVEREHGETQRLFIETVASRIRSNGAHFEQILREREAENPKFAFLHQDDSMLFHYFRTCLDPHYTRLPKLDEEDDFRDAGSDELYSTDSGEESENERLRFSRPSTSGAGSIPLGSLSRRRLVCMLRSLTVRRERIARVTAFALDHAASYTHVVTLLTSSLLQPSTPIPRKLARLYALSDILHNSGSPISNAWRYRAALEAQLPLVFAHLGVVARSFTGRMKREEFRARCAAVLEVWEGWIVVSPHVLDRLRRVFDCPPVLPRSKAKEGEEVEDVDGEAVQSGRSAAGARIIESIEAEVDGDAEDVDGEALDVDPPNVGSQLQEAKMEDVAEQEEDLDGEAL</sequence>
<dbReference type="Gene3D" id="3.30.70.330">
    <property type="match status" value="1"/>
</dbReference>
<dbReference type="PROSITE" id="PS50102">
    <property type="entry name" value="RRM"/>
    <property type="match status" value="1"/>
</dbReference>
<evidence type="ECO:0000259" key="6">
    <source>
        <dbReference type="PROSITE" id="PS51391"/>
    </source>
</evidence>
<dbReference type="PROSITE" id="PS50128">
    <property type="entry name" value="SURP"/>
    <property type="match status" value="1"/>
</dbReference>
<dbReference type="GO" id="GO:0003723">
    <property type="term" value="F:RNA binding"/>
    <property type="evidence" value="ECO:0007669"/>
    <property type="project" value="UniProtKB-UniRule"/>
</dbReference>
<feature type="region of interest" description="Disordered" evidence="3">
    <location>
        <begin position="729"/>
        <end position="751"/>
    </location>
</feature>
<feature type="region of interest" description="Disordered" evidence="3">
    <location>
        <begin position="766"/>
        <end position="806"/>
    </location>
</feature>
<dbReference type="InterPro" id="IPR000504">
    <property type="entry name" value="RRM_dom"/>
</dbReference>
<feature type="compositionally biased region" description="Basic and acidic residues" evidence="3">
    <location>
        <begin position="422"/>
        <end position="438"/>
    </location>
</feature>
<dbReference type="SMART" id="SM00582">
    <property type="entry name" value="RPR"/>
    <property type="match status" value="1"/>
</dbReference>
<keyword evidence="8" id="KW-1185">Reference proteome</keyword>
<feature type="domain" description="RRM" evidence="4">
    <location>
        <begin position="329"/>
        <end position="410"/>
    </location>
</feature>
<dbReference type="SMART" id="SM00648">
    <property type="entry name" value="SWAP"/>
    <property type="match status" value="1"/>
</dbReference>
<dbReference type="InterPro" id="IPR035979">
    <property type="entry name" value="RBD_domain_sf"/>
</dbReference>
<evidence type="ECO:0000313" key="7">
    <source>
        <dbReference type="EMBL" id="SPO28237.1"/>
    </source>
</evidence>
<evidence type="ECO:0000256" key="3">
    <source>
        <dbReference type="SAM" id="MobiDB-lite"/>
    </source>
</evidence>
<evidence type="ECO:0000256" key="2">
    <source>
        <dbReference type="PROSITE-ProRule" id="PRU00176"/>
    </source>
</evidence>
<feature type="compositionally biased region" description="Basic and acidic residues" evidence="3">
    <location>
        <begin position="79"/>
        <end position="88"/>
    </location>
</feature>
<name>A0A5C3EEX5_9BASI</name>
<feature type="compositionally biased region" description="Acidic residues" evidence="3">
    <location>
        <begin position="794"/>
        <end position="806"/>
    </location>
</feature>
<dbReference type="Pfam" id="PF04818">
    <property type="entry name" value="CID"/>
    <property type="match status" value="1"/>
</dbReference>
<dbReference type="SUPFAM" id="SSF48464">
    <property type="entry name" value="ENTH/VHS domain"/>
    <property type="match status" value="1"/>
</dbReference>
<dbReference type="Proteomes" id="UP000324022">
    <property type="component" value="Unassembled WGS sequence"/>
</dbReference>
<feature type="region of interest" description="Disordered" evidence="3">
    <location>
        <begin position="1"/>
        <end position="168"/>
    </location>
</feature>
<dbReference type="SUPFAM" id="SSF54928">
    <property type="entry name" value="RNA-binding domain, RBD"/>
    <property type="match status" value="1"/>
</dbReference>
<feature type="compositionally biased region" description="Basic and acidic residues" evidence="3">
    <location>
        <begin position="50"/>
        <end position="70"/>
    </location>
</feature>
<dbReference type="InterPro" id="IPR051485">
    <property type="entry name" value="SR-CTD_assoc_factor"/>
</dbReference>
<feature type="compositionally biased region" description="Basic and acidic residues" evidence="3">
    <location>
        <begin position="149"/>
        <end position="168"/>
    </location>
</feature>
<evidence type="ECO:0000259" key="5">
    <source>
        <dbReference type="PROSITE" id="PS50128"/>
    </source>
</evidence>
<dbReference type="PANTHER" id="PTHR23140">
    <property type="entry name" value="RNA PROCESSING PROTEIN LD23810P"/>
    <property type="match status" value="1"/>
</dbReference>
<reference evidence="7 8" key="1">
    <citation type="submission" date="2018-03" db="EMBL/GenBank/DDBJ databases">
        <authorList>
            <person name="Guldener U."/>
        </authorList>
    </citation>
    <scope>NUCLEOTIDE SEQUENCE [LARGE SCALE GENOMIC DNA]</scope>
    <source>
        <strain evidence="7 8">NBRC100155</strain>
    </source>
</reference>
<dbReference type="GO" id="GO:0005634">
    <property type="term" value="C:nucleus"/>
    <property type="evidence" value="ECO:0007669"/>
    <property type="project" value="TreeGrafter"/>
</dbReference>
<dbReference type="InterPro" id="IPR008942">
    <property type="entry name" value="ENTH_VHS"/>
</dbReference>
<proteinExistence type="predicted"/>
<accession>A0A5C3EEX5</accession>
<evidence type="ECO:0008006" key="9">
    <source>
        <dbReference type="Google" id="ProtNLM"/>
    </source>
</evidence>
<feature type="compositionally biased region" description="Acidic residues" evidence="3">
    <location>
        <begin position="22"/>
        <end position="32"/>
    </location>
</feature>